<sequence length="123" mass="13805">RVSLLSSASGVFLVATSPLRATVFSKLSRAASSSWHTVKLWECFANNRTYPLDMAPLEKISNNIVKKADTREVETYFVSALQSGSVICMCDLNLKEINKGCKIVRERKHVYSIKRGIVLLWIV</sequence>
<gene>
    <name evidence="1" type="ORF">SK128_019459</name>
</gene>
<dbReference type="Proteomes" id="UP001381693">
    <property type="component" value="Unassembled WGS sequence"/>
</dbReference>
<accession>A0AAN8WSP7</accession>
<feature type="non-terminal residue" evidence="1">
    <location>
        <position position="1"/>
    </location>
</feature>
<dbReference type="EMBL" id="JAXCGZ010020331">
    <property type="protein sequence ID" value="KAK7065615.1"/>
    <property type="molecule type" value="Genomic_DNA"/>
</dbReference>
<proteinExistence type="predicted"/>
<name>A0AAN8WSP7_HALRR</name>
<keyword evidence="2" id="KW-1185">Reference proteome</keyword>
<comment type="caution">
    <text evidence="1">The sequence shown here is derived from an EMBL/GenBank/DDBJ whole genome shotgun (WGS) entry which is preliminary data.</text>
</comment>
<evidence type="ECO:0000313" key="2">
    <source>
        <dbReference type="Proteomes" id="UP001381693"/>
    </source>
</evidence>
<dbReference type="AlphaFoldDB" id="A0AAN8WSP7"/>
<organism evidence="1 2">
    <name type="scientific">Halocaridina rubra</name>
    <name type="common">Hawaiian red shrimp</name>
    <dbReference type="NCBI Taxonomy" id="373956"/>
    <lineage>
        <taxon>Eukaryota</taxon>
        <taxon>Metazoa</taxon>
        <taxon>Ecdysozoa</taxon>
        <taxon>Arthropoda</taxon>
        <taxon>Crustacea</taxon>
        <taxon>Multicrustacea</taxon>
        <taxon>Malacostraca</taxon>
        <taxon>Eumalacostraca</taxon>
        <taxon>Eucarida</taxon>
        <taxon>Decapoda</taxon>
        <taxon>Pleocyemata</taxon>
        <taxon>Caridea</taxon>
        <taxon>Atyoidea</taxon>
        <taxon>Atyidae</taxon>
        <taxon>Halocaridina</taxon>
    </lineage>
</organism>
<protein>
    <submittedName>
        <fullName evidence="1">Uncharacterized protein</fullName>
    </submittedName>
</protein>
<evidence type="ECO:0000313" key="1">
    <source>
        <dbReference type="EMBL" id="KAK7065615.1"/>
    </source>
</evidence>
<reference evidence="1 2" key="1">
    <citation type="submission" date="2023-11" db="EMBL/GenBank/DDBJ databases">
        <title>Halocaridina rubra genome assembly.</title>
        <authorList>
            <person name="Smith C."/>
        </authorList>
    </citation>
    <scope>NUCLEOTIDE SEQUENCE [LARGE SCALE GENOMIC DNA]</scope>
    <source>
        <strain evidence="1">EP-1</strain>
        <tissue evidence="1">Whole</tissue>
    </source>
</reference>